<evidence type="ECO:0000313" key="9">
    <source>
        <dbReference type="Proteomes" id="UP000187203"/>
    </source>
</evidence>
<keyword evidence="1" id="KW-0507">mRNA processing</keyword>
<keyword evidence="2" id="KW-0747">Spliceosome</keyword>
<feature type="compositionally biased region" description="Basic residues" evidence="6">
    <location>
        <begin position="1"/>
        <end position="15"/>
    </location>
</feature>
<keyword evidence="5" id="KW-0175">Coiled coil</keyword>
<evidence type="ECO:0000256" key="1">
    <source>
        <dbReference type="ARBA" id="ARBA00022664"/>
    </source>
</evidence>
<dbReference type="Proteomes" id="UP000187203">
    <property type="component" value="Unassembled WGS sequence"/>
</dbReference>
<keyword evidence="3" id="KW-0508">mRNA splicing</keyword>
<name>A0A1R3GA54_9ROSI</name>
<feature type="compositionally biased region" description="Polar residues" evidence="6">
    <location>
        <begin position="409"/>
        <end position="419"/>
    </location>
</feature>
<dbReference type="InterPro" id="IPR035979">
    <property type="entry name" value="RBD_domain_sf"/>
</dbReference>
<comment type="caution">
    <text evidence="8">The sequence shown here is derived from an EMBL/GenBank/DDBJ whole genome shotgun (WGS) entry which is preliminary data.</text>
</comment>
<dbReference type="Gene3D" id="3.30.70.330">
    <property type="match status" value="1"/>
</dbReference>
<evidence type="ECO:0000256" key="2">
    <source>
        <dbReference type="ARBA" id="ARBA00022728"/>
    </source>
</evidence>
<dbReference type="EMBL" id="AWUE01023078">
    <property type="protein sequence ID" value="OMO54979.1"/>
    <property type="molecule type" value="Genomic_DNA"/>
</dbReference>
<dbReference type="GO" id="GO:0008380">
    <property type="term" value="P:RNA splicing"/>
    <property type="evidence" value="ECO:0007669"/>
    <property type="project" value="UniProtKB-KW"/>
</dbReference>
<evidence type="ECO:0000256" key="6">
    <source>
        <dbReference type="SAM" id="MobiDB-lite"/>
    </source>
</evidence>
<dbReference type="SUPFAM" id="SSF54928">
    <property type="entry name" value="RNA-binding domain, RBD"/>
    <property type="match status" value="1"/>
</dbReference>
<feature type="region of interest" description="Disordered" evidence="6">
    <location>
        <begin position="1"/>
        <end position="20"/>
    </location>
</feature>
<dbReference type="GO" id="GO:0003723">
    <property type="term" value="F:RNA binding"/>
    <property type="evidence" value="ECO:0007669"/>
    <property type="project" value="UniProtKB-UniRule"/>
</dbReference>
<gene>
    <name evidence="8" type="ORF">COLO4_36277</name>
</gene>
<protein>
    <recommendedName>
        <fullName evidence="7">RRM domain-containing protein</fullName>
    </recommendedName>
</protein>
<dbReference type="CDD" id="cd00590">
    <property type="entry name" value="RRM_SF"/>
    <property type="match status" value="1"/>
</dbReference>
<dbReference type="OrthoDB" id="10259687at2759"/>
<evidence type="ECO:0000259" key="7">
    <source>
        <dbReference type="PROSITE" id="PS50102"/>
    </source>
</evidence>
<dbReference type="STRING" id="93759.A0A1R3GA54"/>
<dbReference type="InterPro" id="IPR012677">
    <property type="entry name" value="Nucleotide-bd_a/b_plait_sf"/>
</dbReference>
<accession>A0A1R3GA54</accession>
<proteinExistence type="predicted"/>
<dbReference type="PANTHER" id="PTHR23147">
    <property type="entry name" value="SERINE/ARGININE RICH SPLICING FACTOR"/>
    <property type="match status" value="1"/>
</dbReference>
<dbReference type="InterPro" id="IPR000504">
    <property type="entry name" value="RRM_dom"/>
</dbReference>
<feature type="domain" description="RRM" evidence="7">
    <location>
        <begin position="48"/>
        <end position="128"/>
    </location>
</feature>
<evidence type="ECO:0000256" key="3">
    <source>
        <dbReference type="ARBA" id="ARBA00023187"/>
    </source>
</evidence>
<sequence length="644" mass="72822">MSRERSHGRRGRSLVRRRDGRSTGFQRFARKIGEHKRQYRVDWRSMLHSVFVGNISRNVKKKDLWDWFNRFGRVVDVYIPKSARLRAGESSAFAFVRYKLERDAHRAIEVGNGSLFGNRRVVVSLAKYSWRNRKGASMEVVNYNNSSKGEVRRERNAFTDGRSYKEVVEGKNSTQRNTNCNLDVPLESGSVPVENRGTSLEQSKEGLKTIVLHTDIPTKDMEWLNFSLVGKVKAGISCNVIQDALCQKELSVVVSPFNEDNLLLTFSSTVGDTLDDVSSAMTPSLVPETLEPADAINEPIIDAAPVSRAEEFVSVDSFSACENEQNVGMINNSSRAGQQFFNDTQKGDDVELGDVGHQLDLGLDDYSSPRAQGEVLRDPGWAKPNKGKKGNRFPILRSKKKDKKKSKACGQNSRFGSRNSKIDSGANLCNKSGGCGIGGTGSDSEAENDWVTASQAGLVFKDKDVVLERFKKFKSVQDSWLRADLVHNLEASISVMLKELKFDLKNWKKAHCNRGMSEIKETKDEIQKLEEEWAADLSNERLRKEIILKKEELWKSYKVEERSWHQKSRFQWLQEGDRNSKFYHLVAADRYRSNSLECIDVGGSVLTDPVEVKEAIAAYFEEFYSRNECCLVEDVVGNFVQLSN</sequence>
<feature type="coiled-coil region" evidence="5">
    <location>
        <begin position="512"/>
        <end position="539"/>
    </location>
</feature>
<feature type="compositionally biased region" description="Basic residues" evidence="6">
    <location>
        <begin position="385"/>
        <end position="407"/>
    </location>
</feature>
<evidence type="ECO:0000256" key="5">
    <source>
        <dbReference type="SAM" id="Coils"/>
    </source>
</evidence>
<evidence type="ECO:0000313" key="8">
    <source>
        <dbReference type="EMBL" id="OMO54979.1"/>
    </source>
</evidence>
<dbReference type="SMART" id="SM00360">
    <property type="entry name" value="RRM"/>
    <property type="match status" value="1"/>
</dbReference>
<keyword evidence="9" id="KW-1185">Reference proteome</keyword>
<dbReference type="GO" id="GO:0006397">
    <property type="term" value="P:mRNA processing"/>
    <property type="evidence" value="ECO:0007669"/>
    <property type="project" value="UniProtKB-KW"/>
</dbReference>
<dbReference type="Pfam" id="PF00076">
    <property type="entry name" value="RRM_1"/>
    <property type="match status" value="1"/>
</dbReference>
<dbReference type="GO" id="GO:0005681">
    <property type="term" value="C:spliceosomal complex"/>
    <property type="evidence" value="ECO:0007669"/>
    <property type="project" value="UniProtKB-KW"/>
</dbReference>
<dbReference type="PROSITE" id="PS50102">
    <property type="entry name" value="RRM"/>
    <property type="match status" value="1"/>
</dbReference>
<reference evidence="9" key="1">
    <citation type="submission" date="2013-09" db="EMBL/GenBank/DDBJ databases">
        <title>Corchorus olitorius genome sequencing.</title>
        <authorList>
            <person name="Alam M."/>
            <person name="Haque M.S."/>
            <person name="Islam M.S."/>
            <person name="Emdad E.M."/>
            <person name="Islam M.M."/>
            <person name="Ahmed B."/>
            <person name="Halim A."/>
            <person name="Hossen Q.M.M."/>
            <person name="Hossain M.Z."/>
            <person name="Ahmed R."/>
            <person name="Khan M.M."/>
            <person name="Islam R."/>
            <person name="Rashid M.M."/>
            <person name="Khan S.A."/>
            <person name="Rahman M.S."/>
            <person name="Alam M."/>
            <person name="Yahiya A.S."/>
            <person name="Khan M.S."/>
            <person name="Azam M.S."/>
            <person name="Haque T."/>
            <person name="Lashkar M.Z.H."/>
            <person name="Akhand A.I."/>
            <person name="Morshed G."/>
            <person name="Roy S."/>
            <person name="Uddin K.S."/>
            <person name="Rabeya T."/>
            <person name="Hossain A.S."/>
            <person name="Chowdhury A."/>
            <person name="Snigdha A.R."/>
            <person name="Mortoza M.S."/>
            <person name="Matin S.A."/>
            <person name="Hoque S.M.E."/>
            <person name="Islam M.K."/>
            <person name="Roy D.K."/>
            <person name="Haider R."/>
            <person name="Moosa M.M."/>
            <person name="Elias S.M."/>
            <person name="Hasan A.M."/>
            <person name="Jahan S."/>
            <person name="Shafiuddin M."/>
            <person name="Mahmood N."/>
            <person name="Shommy N.S."/>
        </authorList>
    </citation>
    <scope>NUCLEOTIDE SEQUENCE [LARGE SCALE GENOMIC DNA]</scope>
    <source>
        <strain evidence="9">cv. O-4</strain>
    </source>
</reference>
<feature type="region of interest" description="Disordered" evidence="6">
    <location>
        <begin position="361"/>
        <end position="420"/>
    </location>
</feature>
<dbReference type="AlphaFoldDB" id="A0A1R3GA54"/>
<keyword evidence="4" id="KW-0694">RNA-binding</keyword>
<dbReference type="InterPro" id="IPR050907">
    <property type="entry name" value="SRSF"/>
</dbReference>
<organism evidence="8 9">
    <name type="scientific">Corchorus olitorius</name>
    <dbReference type="NCBI Taxonomy" id="93759"/>
    <lineage>
        <taxon>Eukaryota</taxon>
        <taxon>Viridiplantae</taxon>
        <taxon>Streptophyta</taxon>
        <taxon>Embryophyta</taxon>
        <taxon>Tracheophyta</taxon>
        <taxon>Spermatophyta</taxon>
        <taxon>Magnoliopsida</taxon>
        <taxon>eudicotyledons</taxon>
        <taxon>Gunneridae</taxon>
        <taxon>Pentapetalae</taxon>
        <taxon>rosids</taxon>
        <taxon>malvids</taxon>
        <taxon>Malvales</taxon>
        <taxon>Malvaceae</taxon>
        <taxon>Grewioideae</taxon>
        <taxon>Apeibeae</taxon>
        <taxon>Corchorus</taxon>
    </lineage>
</organism>
<evidence type="ECO:0000256" key="4">
    <source>
        <dbReference type="PROSITE-ProRule" id="PRU00176"/>
    </source>
</evidence>